<dbReference type="GO" id="GO:0005829">
    <property type="term" value="C:cytosol"/>
    <property type="evidence" value="ECO:0007669"/>
    <property type="project" value="TreeGrafter"/>
</dbReference>
<dbReference type="PANTHER" id="PTHR30160:SF15">
    <property type="entry name" value="GLYCOSYLTRANSFERASE HI_0523-RELATED"/>
    <property type="match status" value="1"/>
</dbReference>
<reference evidence="1 2" key="1">
    <citation type="submission" date="2018-06" db="EMBL/GenBank/DDBJ databases">
        <authorList>
            <consortium name="Pathogen Informatics"/>
            <person name="Doyle S."/>
        </authorList>
    </citation>
    <scope>NUCLEOTIDE SEQUENCE [LARGE SCALE GENOMIC DNA]</scope>
    <source>
        <strain evidence="1 2">NCTC12410</strain>
    </source>
</reference>
<dbReference type="GO" id="GO:0008713">
    <property type="term" value="F:ADP-heptose-lipopolysaccharide heptosyltransferase activity"/>
    <property type="evidence" value="ECO:0007669"/>
    <property type="project" value="TreeGrafter"/>
</dbReference>
<dbReference type="AlphaFoldDB" id="A0A377J2J7"/>
<evidence type="ECO:0000313" key="2">
    <source>
        <dbReference type="Proteomes" id="UP000254841"/>
    </source>
</evidence>
<dbReference type="EMBL" id="UGHV01000001">
    <property type="protein sequence ID" value="STO96569.1"/>
    <property type="molecule type" value="Genomic_DNA"/>
</dbReference>
<name>A0A377J2J7_9HELI</name>
<evidence type="ECO:0000313" key="1">
    <source>
        <dbReference type="EMBL" id="STO96569.1"/>
    </source>
</evidence>
<protein>
    <recommendedName>
        <fullName evidence="3">Glycosyltransferase family 9 protein</fullName>
    </recommendedName>
</protein>
<evidence type="ECO:0008006" key="3">
    <source>
        <dbReference type="Google" id="ProtNLM"/>
    </source>
</evidence>
<accession>A0A377J2J7</accession>
<gene>
    <name evidence="1" type="ORF">NCTC12410_00383</name>
</gene>
<dbReference type="Proteomes" id="UP000254841">
    <property type="component" value="Unassembled WGS sequence"/>
</dbReference>
<dbReference type="GO" id="GO:0009244">
    <property type="term" value="P:lipopolysaccharide core region biosynthetic process"/>
    <property type="evidence" value="ECO:0007669"/>
    <property type="project" value="TreeGrafter"/>
</dbReference>
<dbReference type="PANTHER" id="PTHR30160">
    <property type="entry name" value="TETRAACYLDISACCHARIDE 4'-KINASE-RELATED"/>
    <property type="match status" value="1"/>
</dbReference>
<dbReference type="RefSeq" id="WP_147278743.1">
    <property type="nucleotide sequence ID" value="NZ_UGHV01000001.1"/>
</dbReference>
<proteinExistence type="predicted"/>
<dbReference type="InterPro" id="IPR051199">
    <property type="entry name" value="LPS_LOS_Heptosyltrfase"/>
</dbReference>
<sequence>MIGFYRSAFLGDNVIAIRALYTLRKLYDCPIVIYTNAQGMQIFSRLNDGFDKTRGFICIDTDAMSKQELLAHINAKQFDYFILTQPNRWRCKLLSASNAKCIISFATAANLLNPRIHKVFFSRAFSAIPYHKALLKLVRKIDPARYDRAEIAYSHFSYPIDECAKARVLSALDNALAKASSLITMGDMPPQARVQAQDFARITTPIICLNPFVKSTRINLPLESYIAVAQELATHYPQMLIVLLHYKGAPTITLQSPMPNLLVFSNDDNLAHIIELLRLSCLLISPSTGTIHLADMLRISTIGIYNRKDSRLWLGESMQKEHLLLLEKPLEQMSKHEIATATQDLLALVKSLLPTLLPPPQKPQISPVKRVND</sequence>
<organism evidence="1 2">
    <name type="scientific">Helicobacter canis</name>
    <dbReference type="NCBI Taxonomy" id="29419"/>
    <lineage>
        <taxon>Bacteria</taxon>
        <taxon>Pseudomonadati</taxon>
        <taxon>Campylobacterota</taxon>
        <taxon>Epsilonproteobacteria</taxon>
        <taxon>Campylobacterales</taxon>
        <taxon>Helicobacteraceae</taxon>
        <taxon>Helicobacter</taxon>
    </lineage>
</organism>
<dbReference type="Gene3D" id="3.40.50.2000">
    <property type="entry name" value="Glycogen Phosphorylase B"/>
    <property type="match status" value="2"/>
</dbReference>
<dbReference type="OrthoDB" id="5329165at2"/>
<dbReference type="SUPFAM" id="SSF53756">
    <property type="entry name" value="UDP-Glycosyltransferase/glycogen phosphorylase"/>
    <property type="match status" value="1"/>
</dbReference>